<feature type="compositionally biased region" description="Low complexity" evidence="1">
    <location>
        <begin position="884"/>
        <end position="900"/>
    </location>
</feature>
<dbReference type="PANTHER" id="PTHR20787:SF10">
    <property type="entry name" value="TREACLE PROTEIN"/>
    <property type="match status" value="1"/>
</dbReference>
<feature type="compositionally biased region" description="Low complexity" evidence="1">
    <location>
        <begin position="865"/>
        <end position="875"/>
    </location>
</feature>
<feature type="compositionally biased region" description="Low complexity" evidence="1">
    <location>
        <begin position="423"/>
        <end position="437"/>
    </location>
</feature>
<feature type="compositionally biased region" description="Basic and acidic residues" evidence="1">
    <location>
        <begin position="128"/>
        <end position="145"/>
    </location>
</feature>
<feature type="compositionally biased region" description="Polar residues" evidence="1">
    <location>
        <begin position="901"/>
        <end position="912"/>
    </location>
</feature>
<feature type="compositionally biased region" description="Low complexity" evidence="1">
    <location>
        <begin position="542"/>
        <end position="553"/>
    </location>
</feature>
<feature type="compositionally biased region" description="Polar residues" evidence="1">
    <location>
        <begin position="92"/>
        <end position="101"/>
    </location>
</feature>
<feature type="compositionally biased region" description="Low complexity" evidence="1">
    <location>
        <begin position="756"/>
        <end position="771"/>
    </location>
</feature>
<feature type="region of interest" description="Disordered" evidence="1">
    <location>
        <begin position="72"/>
        <end position="272"/>
    </location>
</feature>
<feature type="compositionally biased region" description="Low complexity" evidence="1">
    <location>
        <begin position="394"/>
        <end position="403"/>
    </location>
</feature>
<feature type="compositionally biased region" description="Low complexity" evidence="1">
    <location>
        <begin position="322"/>
        <end position="334"/>
    </location>
</feature>
<feature type="compositionally biased region" description="Acidic residues" evidence="1">
    <location>
        <begin position="115"/>
        <end position="127"/>
    </location>
</feature>
<name>A0A2D4J0F1_MICLE</name>
<reference evidence="2" key="2">
    <citation type="submission" date="2017-11" db="EMBL/GenBank/DDBJ databases">
        <title>Coralsnake Venomics: Analyses of Venom Gland Transcriptomes and Proteomes of Six Brazilian Taxa.</title>
        <authorList>
            <person name="Aird S.D."/>
            <person name="Jorge da Silva N."/>
            <person name="Qiu L."/>
            <person name="Villar-Briones A."/>
            <person name="Aparecida-Saddi V."/>
            <person name="Campos-Telles M.P."/>
            <person name="Grau M."/>
            <person name="Mikheyev A.S."/>
        </authorList>
    </citation>
    <scope>NUCLEOTIDE SEQUENCE</scope>
    <source>
        <tissue evidence="2">Venom_gland</tissue>
    </source>
</reference>
<dbReference type="GO" id="GO:0042790">
    <property type="term" value="P:nucleolar large rRNA transcription by RNA polymerase I"/>
    <property type="evidence" value="ECO:0007669"/>
    <property type="project" value="TreeGrafter"/>
</dbReference>
<evidence type="ECO:0000313" key="2">
    <source>
        <dbReference type="EMBL" id="LAA89952.1"/>
    </source>
</evidence>
<feature type="compositionally biased region" description="Polar residues" evidence="1">
    <location>
        <begin position="365"/>
        <end position="382"/>
    </location>
</feature>
<dbReference type="AlphaFoldDB" id="A0A2D4J0F1"/>
<feature type="region of interest" description="Disordered" evidence="1">
    <location>
        <begin position="820"/>
        <end position="1052"/>
    </location>
</feature>
<feature type="compositionally biased region" description="Acidic residues" evidence="1">
    <location>
        <begin position="780"/>
        <end position="791"/>
    </location>
</feature>
<proteinExistence type="predicted"/>
<organism evidence="2">
    <name type="scientific">Micrurus lemniscatus lemniscatus</name>
    <dbReference type="NCBI Taxonomy" id="129467"/>
    <lineage>
        <taxon>Eukaryota</taxon>
        <taxon>Metazoa</taxon>
        <taxon>Chordata</taxon>
        <taxon>Craniata</taxon>
        <taxon>Vertebrata</taxon>
        <taxon>Euteleostomi</taxon>
        <taxon>Lepidosauria</taxon>
        <taxon>Squamata</taxon>
        <taxon>Bifurcata</taxon>
        <taxon>Unidentata</taxon>
        <taxon>Episquamata</taxon>
        <taxon>Toxicofera</taxon>
        <taxon>Serpentes</taxon>
        <taxon>Colubroidea</taxon>
        <taxon>Elapidae</taxon>
        <taxon>Elapinae</taxon>
        <taxon>Micrurus</taxon>
    </lineage>
</organism>
<feature type="compositionally biased region" description="Polar residues" evidence="1">
    <location>
        <begin position="485"/>
        <end position="503"/>
    </location>
</feature>
<feature type="compositionally biased region" description="Basic and acidic residues" evidence="1">
    <location>
        <begin position="654"/>
        <end position="663"/>
    </location>
</feature>
<dbReference type="InterPro" id="IPR017859">
    <property type="entry name" value="Treacle"/>
</dbReference>
<feature type="compositionally biased region" description="Low complexity" evidence="1">
    <location>
        <begin position="644"/>
        <end position="653"/>
    </location>
</feature>
<feature type="compositionally biased region" description="Low complexity" evidence="1">
    <location>
        <begin position="240"/>
        <end position="256"/>
    </location>
</feature>
<dbReference type="GO" id="GO:0097110">
    <property type="term" value="F:scaffold protein binding"/>
    <property type="evidence" value="ECO:0007669"/>
    <property type="project" value="TreeGrafter"/>
</dbReference>
<feature type="compositionally biased region" description="Polar residues" evidence="1">
    <location>
        <begin position="440"/>
        <end position="452"/>
    </location>
</feature>
<feature type="compositionally biased region" description="Acidic residues" evidence="1">
    <location>
        <begin position="576"/>
        <end position="589"/>
    </location>
</feature>
<feature type="compositionally biased region" description="Polar residues" evidence="1">
    <location>
        <begin position="680"/>
        <end position="707"/>
    </location>
</feature>
<dbReference type="PANTHER" id="PTHR20787">
    <property type="entry name" value="TREACLE"/>
    <property type="match status" value="1"/>
</dbReference>
<evidence type="ECO:0000256" key="1">
    <source>
        <dbReference type="SAM" id="MobiDB-lite"/>
    </source>
</evidence>
<protein>
    <submittedName>
        <fullName evidence="2">Uncharacterized protein</fullName>
    </submittedName>
</protein>
<feature type="compositionally biased region" description="Polar residues" evidence="1">
    <location>
        <begin position="820"/>
        <end position="829"/>
    </location>
</feature>
<feature type="compositionally biased region" description="Basic residues" evidence="1">
    <location>
        <begin position="950"/>
        <end position="965"/>
    </location>
</feature>
<feature type="compositionally biased region" description="Basic and acidic residues" evidence="1">
    <location>
        <begin position="1025"/>
        <end position="1036"/>
    </location>
</feature>
<dbReference type="GO" id="GO:0005730">
    <property type="term" value="C:nucleolus"/>
    <property type="evidence" value="ECO:0007669"/>
    <property type="project" value="TreeGrafter"/>
</dbReference>
<sequence>MARAQREQTELLALMHQQLVQMGYKRAAEVLLEQSGQTSFPSTHISLKEIVTQWKKAFSQLPKQKRGTLAKLRIPDPKSSSESSEEEEAAQMIQTHLGLNNSTKPTKTVTKEESSSSEDSDSSSEEEAVAKKTEKNPVAGKKTELADQNTNSVPGKGVTVAAAQAKGEQNKSASSKVLPPAARKAGPDRGLSSKAGPPSQSLISGGQKTTQTTKTAESSESSSSSSSSESEEEKTLTTVKAPPSKSTLKKAASTSKDSSDDSHSEDGTKAPTIQIKAAVQNFPISSPLLNKSPVTPGSCARNTVKVTAAKPASAKSGNANRSPESTDTSETTDSSDNETKAPASVSQAFKTTAKNAASSPLKKTISASVPSKSTQKAHTTSLSKPPPPSKEAQSSDSSDSSSESDNETQPVPISQKALKTTGKNAASSPSKKAVSASIPLKSSQKAPATSLSKPLPPAKEAQSSDSSDSSSESDVETSPVPISQKRLSTPRPSVKARQNQANQPGILAKAAPGALKEKEAQNESSTSSDNEDETDLTPCKLPATSTPKATPAAQSVCTVTPQPSKGLHQKAQQSDDSSEDSSDDSDSEEDRVAAQKPAQVTHKPGTNHVKSVTAKNAGLASSKPQPAGKGGTTSIKAGTVPVLKASESSSSDSSDSKEAEKPAKQPPIHPFFKLVAGKATSPSGKLVQTNLNTSSAASTKPQRSATKASGKEEQIPSPKVKPSQGQALTATPFGITIHKESSSDSSSDSSEEEAEASTTAKHQAQPATQQKQEAKKESESSSEESSDEEQEASQSLLTGLSGPHNIQASIVVANPLLSKQGSVTAQAKSSGKPAPADSTSSTDSSSSDSDTEKTVTPKTEITSLPSGKEAAAAKGKGPGKRGLKSSSSRPPPAKKAAAKAQSNGQGQETSAVQLPESLAPSFKTLLGNKEQDMKQGTPEGAQANPVAKAKTPKNVKKEKPSKKRKLAEGDTGSKASKSKKLKMQSAEETPLKKKKKKSKSSDSIKSTKKKDSKEKKSDKKKKKSKNAERLHADGSQKKKKKKKKTDNLPEEA</sequence>
<feature type="compositionally biased region" description="Basic and acidic residues" evidence="1">
    <location>
        <begin position="257"/>
        <end position="268"/>
    </location>
</feature>
<feature type="compositionally biased region" description="Low complexity" evidence="1">
    <location>
        <begin position="205"/>
        <end position="228"/>
    </location>
</feature>
<reference evidence="2" key="1">
    <citation type="submission" date="2017-07" db="EMBL/GenBank/DDBJ databases">
        <authorList>
            <person name="Mikheyev A."/>
            <person name="Grau M."/>
        </authorList>
    </citation>
    <scope>NUCLEOTIDE SEQUENCE</scope>
    <source>
        <tissue evidence="2">Venom_gland</tissue>
    </source>
</reference>
<feature type="compositionally biased region" description="Low complexity" evidence="1">
    <location>
        <begin position="837"/>
        <end position="848"/>
    </location>
</feature>
<feature type="compositionally biased region" description="Low complexity" evidence="1">
    <location>
        <begin position="463"/>
        <end position="472"/>
    </location>
</feature>
<feature type="region of interest" description="Disordered" evidence="1">
    <location>
        <begin position="284"/>
        <end position="801"/>
    </location>
</feature>
<dbReference type="InterPro" id="IPR006594">
    <property type="entry name" value="LisH"/>
</dbReference>
<dbReference type="GO" id="GO:0003723">
    <property type="term" value="F:RNA binding"/>
    <property type="evidence" value="ECO:0007669"/>
    <property type="project" value="TreeGrafter"/>
</dbReference>
<feature type="compositionally biased region" description="Polar residues" evidence="1">
    <location>
        <begin position="344"/>
        <end position="358"/>
    </location>
</feature>
<accession>A0A2D4J0F1</accession>
<feature type="compositionally biased region" description="Polar residues" evidence="1">
    <location>
        <begin position="284"/>
        <end position="305"/>
    </location>
</feature>
<dbReference type="PROSITE" id="PS50896">
    <property type="entry name" value="LISH"/>
    <property type="match status" value="1"/>
</dbReference>
<feature type="compositionally biased region" description="Polar residues" evidence="1">
    <location>
        <begin position="407"/>
        <end position="422"/>
    </location>
</feature>
<dbReference type="EMBL" id="IACK01138941">
    <property type="protein sequence ID" value="LAA89952.1"/>
    <property type="molecule type" value="Transcribed_RNA"/>
</dbReference>